<proteinExistence type="predicted"/>
<reference evidence="1" key="1">
    <citation type="submission" date="2018-10" db="EMBL/GenBank/DDBJ databases">
        <title>Iterative Subtractive Binning of Freshwater Chronoseries Metagenomes Recovers Nearly Complete Genomes from over Four Hundred Novel Species.</title>
        <authorList>
            <person name="Rodriguez-R L.M."/>
            <person name="Tsementzi D."/>
            <person name="Luo C."/>
            <person name="Konstantinidis K.T."/>
        </authorList>
    </citation>
    <scope>NUCLEOTIDE SEQUENCE</scope>
    <source>
        <strain evidence="1">WB7_6_001</strain>
    </source>
</reference>
<accession>A0A964UYW2</accession>
<dbReference type="EMBL" id="RGET01000086">
    <property type="protein sequence ID" value="NBN88310.1"/>
    <property type="molecule type" value="Genomic_DNA"/>
</dbReference>
<protein>
    <submittedName>
        <fullName evidence="1">Uncharacterized protein</fullName>
    </submittedName>
</protein>
<comment type="caution">
    <text evidence="1">The sequence shown here is derived from an EMBL/GenBank/DDBJ whole genome shotgun (WGS) entry which is preliminary data.</text>
</comment>
<gene>
    <name evidence="1" type="ORF">EBV32_04390</name>
</gene>
<evidence type="ECO:0000313" key="2">
    <source>
        <dbReference type="Proteomes" id="UP000713222"/>
    </source>
</evidence>
<sequence>MALDVELLPLADGLRSDRQRGEDQHRPAGVAGHVLGPCELHGGLAQAAIRKDRGAALAHGPLHESLLEVKQLRRHEHWVEAVISAGVQFALQKGAVVR</sequence>
<organism evidence="1 2">
    <name type="scientific">Candidatus Fonsibacter lacus</name>
    <dbReference type="NCBI Taxonomy" id="2576439"/>
    <lineage>
        <taxon>Bacteria</taxon>
        <taxon>Pseudomonadati</taxon>
        <taxon>Pseudomonadota</taxon>
        <taxon>Alphaproteobacteria</taxon>
        <taxon>Candidatus Pelagibacterales</taxon>
        <taxon>Candidatus Pelagibacterales incertae sedis</taxon>
        <taxon>Candidatus Fonsibacter</taxon>
    </lineage>
</organism>
<dbReference type="Proteomes" id="UP000713222">
    <property type="component" value="Unassembled WGS sequence"/>
</dbReference>
<evidence type="ECO:0000313" key="1">
    <source>
        <dbReference type="EMBL" id="NBN88310.1"/>
    </source>
</evidence>
<name>A0A964UYW2_9PROT</name>
<dbReference type="AlphaFoldDB" id="A0A964UYW2"/>